<reference evidence="2 3" key="1">
    <citation type="submission" date="2024-01" db="EMBL/GenBank/DDBJ databases">
        <title>A telomere-to-telomere, gap-free genome of sweet tea (Lithocarpus litseifolius).</title>
        <authorList>
            <person name="Zhou J."/>
        </authorList>
    </citation>
    <scope>NUCLEOTIDE SEQUENCE [LARGE SCALE GENOMIC DNA]</scope>
    <source>
        <strain evidence="2">Zhou-2022a</strain>
        <tissue evidence="2">Leaf</tissue>
    </source>
</reference>
<evidence type="ECO:0000313" key="2">
    <source>
        <dbReference type="EMBL" id="KAL0013339.1"/>
    </source>
</evidence>
<feature type="compositionally biased region" description="Basic and acidic residues" evidence="1">
    <location>
        <begin position="260"/>
        <end position="269"/>
    </location>
</feature>
<feature type="region of interest" description="Disordered" evidence="1">
    <location>
        <begin position="250"/>
        <end position="275"/>
    </location>
</feature>
<feature type="compositionally biased region" description="Basic and acidic residues" evidence="1">
    <location>
        <begin position="147"/>
        <end position="159"/>
    </location>
</feature>
<dbReference type="EMBL" id="JAZDWU010000001">
    <property type="protein sequence ID" value="KAL0013339.1"/>
    <property type="molecule type" value="Genomic_DNA"/>
</dbReference>
<sequence>MAASECQALILSTFDLGQRHHLTALVELGTQSVTIEACSADSMDHRLAALVELSFFVFVFSRGVVNTIVGVEGSIPDSGPRACPRRPVRPRTISYEEGPNKAESDGSQHPDHFVHLKREWDREGSVHTVHTGKSRRRNEEDGSYQDATRKMQCEIDHLKEKLRRARRRRSPSNSPSITDNSSGDNEDDDYGPRSRTPPSESYSHEEEHYHGRRDRSTSSRGVGNDAMNRAFNQISKSPFTLRVCCIAGSPCHVSRTNPPDSRENSERDIFQMAEQ</sequence>
<dbReference type="Proteomes" id="UP001459277">
    <property type="component" value="Unassembled WGS sequence"/>
</dbReference>
<gene>
    <name evidence="2" type="ORF">SO802_000408</name>
</gene>
<feature type="compositionally biased region" description="Basic residues" evidence="1">
    <location>
        <begin position="160"/>
        <end position="170"/>
    </location>
</feature>
<feature type="compositionally biased region" description="Basic and acidic residues" evidence="1">
    <location>
        <begin position="98"/>
        <end position="125"/>
    </location>
</feature>
<evidence type="ECO:0000256" key="1">
    <source>
        <dbReference type="SAM" id="MobiDB-lite"/>
    </source>
</evidence>
<comment type="caution">
    <text evidence="2">The sequence shown here is derived from an EMBL/GenBank/DDBJ whole genome shotgun (WGS) entry which is preliminary data.</text>
</comment>
<feature type="compositionally biased region" description="Basic and acidic residues" evidence="1">
    <location>
        <begin position="202"/>
        <end position="217"/>
    </location>
</feature>
<keyword evidence="3" id="KW-1185">Reference proteome</keyword>
<feature type="region of interest" description="Disordered" evidence="1">
    <location>
        <begin position="77"/>
        <end position="224"/>
    </location>
</feature>
<organism evidence="2 3">
    <name type="scientific">Lithocarpus litseifolius</name>
    <dbReference type="NCBI Taxonomy" id="425828"/>
    <lineage>
        <taxon>Eukaryota</taxon>
        <taxon>Viridiplantae</taxon>
        <taxon>Streptophyta</taxon>
        <taxon>Embryophyta</taxon>
        <taxon>Tracheophyta</taxon>
        <taxon>Spermatophyta</taxon>
        <taxon>Magnoliopsida</taxon>
        <taxon>eudicotyledons</taxon>
        <taxon>Gunneridae</taxon>
        <taxon>Pentapetalae</taxon>
        <taxon>rosids</taxon>
        <taxon>fabids</taxon>
        <taxon>Fagales</taxon>
        <taxon>Fagaceae</taxon>
        <taxon>Lithocarpus</taxon>
    </lineage>
</organism>
<evidence type="ECO:0000313" key="3">
    <source>
        <dbReference type="Proteomes" id="UP001459277"/>
    </source>
</evidence>
<accession>A0AAW2DT77</accession>
<proteinExistence type="predicted"/>
<dbReference type="AlphaFoldDB" id="A0AAW2DT77"/>
<protein>
    <submittedName>
        <fullName evidence="2">Uncharacterized protein</fullName>
    </submittedName>
</protein>
<name>A0AAW2DT77_9ROSI</name>